<evidence type="ECO:0000256" key="1">
    <source>
        <dbReference type="SAM" id="SignalP"/>
    </source>
</evidence>
<evidence type="ECO:0000313" key="2">
    <source>
        <dbReference type="EMBL" id="MBJ6800538.1"/>
    </source>
</evidence>
<accession>A0ABS0YRH9</accession>
<reference evidence="2 3" key="1">
    <citation type="submission" date="2020-12" db="EMBL/GenBank/DDBJ databases">
        <title>Geomonas sp. Red259, isolated from paddy soil.</title>
        <authorList>
            <person name="Xu Z."/>
            <person name="Zhang Z."/>
            <person name="Masuda Y."/>
            <person name="Itoh H."/>
            <person name="Senoo K."/>
        </authorList>
    </citation>
    <scope>NUCLEOTIDE SEQUENCE [LARGE SCALE GENOMIC DNA]</scope>
    <source>
        <strain evidence="2 3">Red259</strain>
    </source>
</reference>
<proteinExistence type="predicted"/>
<feature type="chain" id="PRO_5046114351" description="Outer membrane protein beta-barrel domain-containing protein" evidence="1">
    <location>
        <begin position="21"/>
        <end position="202"/>
    </location>
</feature>
<keyword evidence="1" id="KW-0732">Signal</keyword>
<organism evidence="2 3">
    <name type="scientific">Geomonas propionica</name>
    <dbReference type="NCBI Taxonomy" id="2798582"/>
    <lineage>
        <taxon>Bacteria</taxon>
        <taxon>Pseudomonadati</taxon>
        <taxon>Thermodesulfobacteriota</taxon>
        <taxon>Desulfuromonadia</taxon>
        <taxon>Geobacterales</taxon>
        <taxon>Geobacteraceae</taxon>
        <taxon>Geomonas</taxon>
    </lineage>
</organism>
<protein>
    <recommendedName>
        <fullName evidence="4">Outer membrane protein beta-barrel domain-containing protein</fullName>
    </recommendedName>
</protein>
<evidence type="ECO:0008006" key="4">
    <source>
        <dbReference type="Google" id="ProtNLM"/>
    </source>
</evidence>
<sequence>MRVPIVAVLTVLFFTTPSPAAEIGAPKLSNPFDSPILSKPSVPAAFFDTTRFLSNAGLTYAASPVLMLEPELGIVYRGIEQEMHGGLEQSTHRLHARAGWKVSLSETLYFSAAAKFSILTIENTGASTVDELGTRPGSGGHVGYDFSNPARAPLRWTGEVGVRLSPRTDLMLYYDQDPVTGWSSTGQHQEERVGTRFIFRFK</sequence>
<name>A0ABS0YRH9_9BACT</name>
<feature type="signal peptide" evidence="1">
    <location>
        <begin position="1"/>
        <end position="20"/>
    </location>
</feature>
<gene>
    <name evidence="2" type="ORF">JFN90_10355</name>
</gene>
<evidence type="ECO:0000313" key="3">
    <source>
        <dbReference type="Proteomes" id="UP000641025"/>
    </source>
</evidence>
<keyword evidence="3" id="KW-1185">Reference proteome</keyword>
<dbReference type="EMBL" id="JAEMHK010000006">
    <property type="protein sequence ID" value="MBJ6800538.1"/>
    <property type="molecule type" value="Genomic_DNA"/>
</dbReference>
<dbReference type="Proteomes" id="UP000641025">
    <property type="component" value="Unassembled WGS sequence"/>
</dbReference>
<comment type="caution">
    <text evidence="2">The sequence shown here is derived from an EMBL/GenBank/DDBJ whole genome shotgun (WGS) entry which is preliminary data.</text>
</comment>